<comment type="caution">
    <text evidence="6">The sequence shown here is derived from an EMBL/GenBank/DDBJ whole genome shotgun (WGS) entry which is preliminary data.</text>
</comment>
<evidence type="ECO:0000313" key="7">
    <source>
        <dbReference type="Proteomes" id="UP000034616"/>
    </source>
</evidence>
<dbReference type="EMBL" id="LCAH01000007">
    <property type="protein sequence ID" value="KKR86915.1"/>
    <property type="molecule type" value="Genomic_DNA"/>
</dbReference>
<accession>A0A0G0WR07</accession>
<name>A0A0G0WR07_9BACT</name>
<evidence type="ECO:0000256" key="5">
    <source>
        <dbReference type="SAM" id="MobiDB-lite"/>
    </source>
</evidence>
<dbReference type="InterPro" id="IPR059100">
    <property type="entry name" value="TSP3_bac"/>
</dbReference>
<feature type="compositionally biased region" description="Acidic residues" evidence="5">
    <location>
        <begin position="363"/>
        <end position="375"/>
    </location>
</feature>
<dbReference type="AlphaFoldDB" id="A0A0G0WR07"/>
<keyword evidence="3" id="KW-0732">Signal</keyword>
<comment type="subcellular location">
    <subcellularLocation>
        <location evidence="1">Secreted</location>
    </subcellularLocation>
</comment>
<reference evidence="6 7" key="1">
    <citation type="journal article" date="2015" name="Nature">
        <title>rRNA introns, odd ribosomes, and small enigmatic genomes across a large radiation of phyla.</title>
        <authorList>
            <person name="Brown C.T."/>
            <person name="Hug L.A."/>
            <person name="Thomas B.C."/>
            <person name="Sharon I."/>
            <person name="Castelle C.J."/>
            <person name="Singh A."/>
            <person name="Wilkins M.J."/>
            <person name="Williams K.H."/>
            <person name="Banfield J.F."/>
        </authorList>
    </citation>
    <scope>NUCLEOTIDE SEQUENCE [LARGE SCALE GENOMIC DNA]</scope>
</reference>
<protein>
    <submittedName>
        <fullName evidence="6">Uncharacterized protein</fullName>
    </submittedName>
</protein>
<evidence type="ECO:0000256" key="2">
    <source>
        <dbReference type="ARBA" id="ARBA00022525"/>
    </source>
</evidence>
<keyword evidence="4" id="KW-0106">Calcium</keyword>
<dbReference type="Pfam" id="PF18884">
    <property type="entry name" value="TSP3_bac"/>
    <property type="match status" value="2"/>
</dbReference>
<evidence type="ECO:0000313" key="6">
    <source>
        <dbReference type="EMBL" id="KKR86915.1"/>
    </source>
</evidence>
<proteinExistence type="predicted"/>
<evidence type="ECO:0000256" key="1">
    <source>
        <dbReference type="ARBA" id="ARBA00004613"/>
    </source>
</evidence>
<keyword evidence="2" id="KW-0964">Secreted</keyword>
<organism evidence="6 7">
    <name type="scientific">Candidatus Uhrbacteria bacterium GW2011_GWC2_41_11</name>
    <dbReference type="NCBI Taxonomy" id="1618985"/>
    <lineage>
        <taxon>Bacteria</taxon>
        <taxon>Candidatus Uhriibacteriota</taxon>
    </lineage>
</organism>
<evidence type="ECO:0000256" key="3">
    <source>
        <dbReference type="ARBA" id="ARBA00022729"/>
    </source>
</evidence>
<dbReference type="Proteomes" id="UP000034616">
    <property type="component" value="Unassembled WGS sequence"/>
</dbReference>
<feature type="region of interest" description="Disordered" evidence="5">
    <location>
        <begin position="359"/>
        <end position="385"/>
    </location>
</feature>
<gene>
    <name evidence="6" type="ORF">UU35_C0007G0061</name>
</gene>
<evidence type="ECO:0000256" key="4">
    <source>
        <dbReference type="ARBA" id="ARBA00022837"/>
    </source>
</evidence>
<sequence>MKRALIGITIGALVAVALALATVVVLRRLNPSNELRRMFFAMSRVTAFETSLAFSWTKEDAPKNRVTTTMYTKGNGEMKQGKMGDYDMMFRAVEVHETGSDKDISGEIRKQGDRFYLTYTPPGPEGFPVFSLKETWISFSPDERKKWGPLIPGVEIPFFVPFLWNEGSQDITQQLGLLSRLDLFRVLHAEARELIGKVETRVFDVRLEPDIFRAFLLEIIRMRDGHEPTDEERLLVEDQTILFQRLSIRLWIGVQDHLVYRLQTSGDGGDMLATFVYKDYFSPRHISGSFLPFSSLTIKPVLPHSQNISSDFSDTSFSLKEDIHLPVGEDRTETTEISNIHDKDQDGLTDLLEVFYGTNAENSDTDGDGQTDGEEVLQGTNPRGKGSLFGFGLESL</sequence>